<dbReference type="GO" id="GO:0050357">
    <property type="term" value="F:tropinesterase activity"/>
    <property type="evidence" value="ECO:0007669"/>
    <property type="project" value="UniProtKB-EC"/>
</dbReference>
<name>A0A378T739_9MYCO</name>
<dbReference type="Pfam" id="PF12697">
    <property type="entry name" value="Abhydrolase_6"/>
    <property type="match status" value="1"/>
</dbReference>
<dbReference type="EC" id="3.1.1.10" evidence="2"/>
<dbReference type="Proteomes" id="UP000254978">
    <property type="component" value="Unassembled WGS sequence"/>
</dbReference>
<keyword evidence="2" id="KW-0378">Hydrolase</keyword>
<dbReference type="PANTHER" id="PTHR43798">
    <property type="entry name" value="MONOACYLGLYCEROL LIPASE"/>
    <property type="match status" value="1"/>
</dbReference>
<proteinExistence type="predicted"/>
<evidence type="ECO:0000313" key="2">
    <source>
        <dbReference type="EMBL" id="STZ56641.1"/>
    </source>
</evidence>
<protein>
    <submittedName>
        <fullName evidence="2">Hydrolase</fullName>
        <ecNumber evidence="2">3.1.1.10</ecNumber>
    </submittedName>
</protein>
<dbReference type="InterPro" id="IPR029058">
    <property type="entry name" value="AB_hydrolase_fold"/>
</dbReference>
<keyword evidence="3" id="KW-1185">Reference proteome</keyword>
<gene>
    <name evidence="2" type="ORF">NCTC10821_00134</name>
</gene>
<dbReference type="GO" id="GO:0016020">
    <property type="term" value="C:membrane"/>
    <property type="evidence" value="ECO:0007669"/>
    <property type="project" value="TreeGrafter"/>
</dbReference>
<dbReference type="PANTHER" id="PTHR43798:SF33">
    <property type="entry name" value="HYDROLASE, PUTATIVE (AFU_ORTHOLOGUE AFUA_2G14860)-RELATED"/>
    <property type="match status" value="1"/>
</dbReference>
<dbReference type="RefSeq" id="WP_163908340.1">
    <property type="nucleotide sequence ID" value="NZ_AP022600.1"/>
</dbReference>
<sequence length="265" mass="28731">MTKGLPAGDRMVERPEETTIRYSVTGPPEGPTLVLIHGWGCERAYFDDVVSHLPAELRAVAVDLAEHGDSRSRRTAWTMEEFARDVAAVLSAESITQCVVVGHSLGGAVAVEVGRLLPDVVTHVVVLDALHYLGLFPAMDDSQAEATMRPFHDDFAAAVRALVEGGSPEGFSQELIDSYFGMMVKVRQPAGTRAIEGLVRWNMEHALSETTQPITAFAVRALLASEAVERFGDRINFVPVDLGSHHFPAESPEETAKLLTSLIGE</sequence>
<dbReference type="InterPro" id="IPR050266">
    <property type="entry name" value="AB_hydrolase_sf"/>
</dbReference>
<reference evidence="2 3" key="1">
    <citation type="submission" date="2018-06" db="EMBL/GenBank/DDBJ databases">
        <authorList>
            <consortium name="Pathogen Informatics"/>
            <person name="Doyle S."/>
        </authorList>
    </citation>
    <scope>NUCLEOTIDE SEQUENCE [LARGE SCALE GENOMIC DNA]</scope>
    <source>
        <strain evidence="2 3">NCTC10821</strain>
    </source>
</reference>
<dbReference type="InterPro" id="IPR000073">
    <property type="entry name" value="AB_hydrolase_1"/>
</dbReference>
<dbReference type="SUPFAM" id="SSF53474">
    <property type="entry name" value="alpha/beta-Hydrolases"/>
    <property type="match status" value="1"/>
</dbReference>
<organism evidence="2 3">
    <name type="scientific">Mycolicibacterium tokaiense</name>
    <dbReference type="NCBI Taxonomy" id="39695"/>
    <lineage>
        <taxon>Bacteria</taxon>
        <taxon>Bacillati</taxon>
        <taxon>Actinomycetota</taxon>
        <taxon>Actinomycetes</taxon>
        <taxon>Mycobacteriales</taxon>
        <taxon>Mycobacteriaceae</taxon>
        <taxon>Mycolicibacterium</taxon>
    </lineage>
</organism>
<feature type="domain" description="AB hydrolase-1" evidence="1">
    <location>
        <begin position="33"/>
        <end position="257"/>
    </location>
</feature>
<evidence type="ECO:0000259" key="1">
    <source>
        <dbReference type="Pfam" id="PF12697"/>
    </source>
</evidence>
<dbReference type="AlphaFoldDB" id="A0A378T739"/>
<accession>A0A378T739</accession>
<dbReference type="EMBL" id="UGQT01000001">
    <property type="protein sequence ID" value="STZ56641.1"/>
    <property type="molecule type" value="Genomic_DNA"/>
</dbReference>
<evidence type="ECO:0000313" key="3">
    <source>
        <dbReference type="Proteomes" id="UP000254978"/>
    </source>
</evidence>
<dbReference type="Gene3D" id="3.40.50.1820">
    <property type="entry name" value="alpha/beta hydrolase"/>
    <property type="match status" value="1"/>
</dbReference>